<protein>
    <submittedName>
        <fullName evidence="2">Uncharacterized protein</fullName>
    </submittedName>
</protein>
<dbReference type="AlphaFoldDB" id="A0A0D2BN85"/>
<reference evidence="2 3" key="1">
    <citation type="submission" date="2015-01" db="EMBL/GenBank/DDBJ databases">
        <title>The Genome Sequence of Exophiala spinifera CBS89968.</title>
        <authorList>
            <consortium name="The Broad Institute Genomics Platform"/>
            <person name="Cuomo C."/>
            <person name="de Hoog S."/>
            <person name="Gorbushina A."/>
            <person name="Stielow B."/>
            <person name="Teixiera M."/>
            <person name="Abouelleil A."/>
            <person name="Chapman S.B."/>
            <person name="Priest M."/>
            <person name="Young S.K."/>
            <person name="Wortman J."/>
            <person name="Nusbaum C."/>
            <person name="Birren B."/>
        </authorList>
    </citation>
    <scope>NUCLEOTIDE SEQUENCE [LARGE SCALE GENOMIC DNA]</scope>
    <source>
        <strain evidence="2 3">CBS 89968</strain>
    </source>
</reference>
<dbReference type="STRING" id="91928.A0A0D2BN85"/>
<accession>A0A0D2BN85</accession>
<evidence type="ECO:0000313" key="2">
    <source>
        <dbReference type="EMBL" id="KIW20403.1"/>
    </source>
</evidence>
<dbReference type="OrthoDB" id="5395975at2759"/>
<dbReference type="Proteomes" id="UP000053328">
    <property type="component" value="Unassembled WGS sequence"/>
</dbReference>
<evidence type="ECO:0000313" key="3">
    <source>
        <dbReference type="Proteomes" id="UP000053328"/>
    </source>
</evidence>
<keyword evidence="3" id="KW-1185">Reference proteome</keyword>
<dbReference type="GeneID" id="27328061"/>
<dbReference type="VEuPathDB" id="FungiDB:PV08_00978"/>
<organism evidence="2 3">
    <name type="scientific">Exophiala spinifera</name>
    <dbReference type="NCBI Taxonomy" id="91928"/>
    <lineage>
        <taxon>Eukaryota</taxon>
        <taxon>Fungi</taxon>
        <taxon>Dikarya</taxon>
        <taxon>Ascomycota</taxon>
        <taxon>Pezizomycotina</taxon>
        <taxon>Eurotiomycetes</taxon>
        <taxon>Chaetothyriomycetidae</taxon>
        <taxon>Chaetothyriales</taxon>
        <taxon>Herpotrichiellaceae</taxon>
        <taxon>Exophiala</taxon>
    </lineage>
</organism>
<proteinExistence type="predicted"/>
<gene>
    <name evidence="2" type="ORF">PV08_00978</name>
</gene>
<feature type="region of interest" description="Disordered" evidence="1">
    <location>
        <begin position="31"/>
        <end position="94"/>
    </location>
</feature>
<dbReference type="EMBL" id="KN847492">
    <property type="protein sequence ID" value="KIW20403.1"/>
    <property type="molecule type" value="Genomic_DNA"/>
</dbReference>
<evidence type="ECO:0000256" key="1">
    <source>
        <dbReference type="SAM" id="MobiDB-lite"/>
    </source>
</evidence>
<dbReference type="HOGENOM" id="CLU_031892_0_1_1"/>
<dbReference type="RefSeq" id="XP_016240619.1">
    <property type="nucleotide sequence ID" value="XM_016375343.1"/>
</dbReference>
<sequence>MSPSQPLHWQAPTCNNRATVPGFEPAIGFSSPIYPVMGRPDEEISQQTPTRHRHGEGLTNSQPLDRARQPRHRQSFPSQLSDQIHGPNPQGGHARFVTHVTKTLRKLAVRVPLSKHFYPYCVTRDVRVLERGYWEFLVGIIESPTTPDPRQAQQKRRNDEPISLCSGRDFLQLWRNVSRFIKDGKAGWGTSIVRKQVRRGLWRIRLFTWAEILGHIWLVLWVLSDKLIENIPMHWIDGRGTAVVTMSGRKQRRNGRYIWAPKSTEGERGCWGMRKLEMV</sequence>
<name>A0A0D2BN85_9EURO</name>